<evidence type="ECO:0000256" key="6">
    <source>
        <dbReference type="ARBA" id="ARBA00026221"/>
    </source>
</evidence>
<reference evidence="11 12" key="1">
    <citation type="submission" date="2022-05" db="EMBL/GenBank/DDBJ databases">
        <authorList>
            <consortium name="Genoscope - CEA"/>
            <person name="William W."/>
        </authorList>
    </citation>
    <scope>NUCLEOTIDE SEQUENCE [LARGE SCALE GENOMIC DNA]</scope>
</reference>
<evidence type="ECO:0000256" key="9">
    <source>
        <dbReference type="ARBA" id="ARBA00048340"/>
    </source>
</evidence>
<comment type="similarity">
    <text evidence="3">Belongs to the short-chain dehydrogenases/reductases (SDR) family. 2,4-dienoyl-CoA reductase subfamily.</text>
</comment>
<accession>A0AAU9VVV7</accession>
<comment type="subunit">
    <text evidence="4">Monomer, dimer and oligomer.</text>
</comment>
<evidence type="ECO:0000256" key="3">
    <source>
        <dbReference type="ARBA" id="ARBA00025787"/>
    </source>
</evidence>
<gene>
    <name evidence="11" type="ORF">PMEA_00026183</name>
</gene>
<dbReference type="EC" id="1.3.1.124" evidence="5"/>
<dbReference type="Proteomes" id="UP001159428">
    <property type="component" value="Unassembled WGS sequence"/>
</dbReference>
<comment type="caution">
    <text evidence="11">The sequence shown here is derived from an EMBL/GenBank/DDBJ whole genome shotgun (WGS) entry which is preliminary data.</text>
</comment>
<dbReference type="GO" id="GO:0009062">
    <property type="term" value="P:fatty acid catabolic process"/>
    <property type="evidence" value="ECO:0007669"/>
    <property type="project" value="InterPro"/>
</dbReference>
<dbReference type="EMBL" id="CALNXJ010000005">
    <property type="protein sequence ID" value="CAH3039527.1"/>
    <property type="molecule type" value="Genomic_DNA"/>
</dbReference>
<comment type="catalytic activity">
    <reaction evidence="8">
        <text>a (2E,4E)-dienoyl-CoA + NADPH + H(+) = a 4,5-saturated-(3E)-enoyl-CoA + NADP(+)</text>
        <dbReference type="Rhea" id="RHEA:45912"/>
        <dbReference type="ChEBI" id="CHEBI:15378"/>
        <dbReference type="ChEBI" id="CHEBI:57783"/>
        <dbReference type="ChEBI" id="CHEBI:58349"/>
        <dbReference type="ChEBI" id="CHEBI:85101"/>
        <dbReference type="ChEBI" id="CHEBI:85493"/>
        <dbReference type="EC" id="1.3.1.124"/>
    </reaction>
</comment>
<dbReference type="SUPFAM" id="SSF51735">
    <property type="entry name" value="NAD(P)-binding Rossmann-fold domains"/>
    <property type="match status" value="1"/>
</dbReference>
<dbReference type="PANTHER" id="PTHR43296:SF2">
    <property type="entry name" value="PEROXISOMAL 2,4-DIENOYL-COA REDUCTASE [(3E)-ENOYL-COA-PRODUCING]"/>
    <property type="match status" value="1"/>
</dbReference>
<evidence type="ECO:0000256" key="7">
    <source>
        <dbReference type="ARBA" id="ARBA00030890"/>
    </source>
</evidence>
<dbReference type="GO" id="GO:0005777">
    <property type="term" value="C:peroxisome"/>
    <property type="evidence" value="ECO:0007669"/>
    <property type="project" value="TreeGrafter"/>
</dbReference>
<dbReference type="Pfam" id="PF13561">
    <property type="entry name" value="adh_short_C2"/>
    <property type="match status" value="1"/>
</dbReference>
<dbReference type="InterPro" id="IPR045017">
    <property type="entry name" value="DECR2-like"/>
</dbReference>
<evidence type="ECO:0000256" key="8">
    <source>
        <dbReference type="ARBA" id="ARBA00048009"/>
    </source>
</evidence>
<comment type="catalytic activity">
    <reaction evidence="10">
        <text>(2E,4Z,7Z,10Z,13Z,16Z,19Z)-docosaheptaenoyl-CoA + NADPH + H(+) = (3E,7Z,10Z,13Z,16Z,19Z)-docosahexaenoyl-CoA + NADP(+)</text>
        <dbReference type="Rhea" id="RHEA:44920"/>
        <dbReference type="ChEBI" id="CHEBI:15378"/>
        <dbReference type="ChEBI" id="CHEBI:57783"/>
        <dbReference type="ChEBI" id="CHEBI:58349"/>
        <dbReference type="ChEBI" id="CHEBI:77559"/>
        <dbReference type="ChEBI" id="CHEBI:84791"/>
    </reaction>
</comment>
<comment type="catalytic activity">
    <reaction evidence="9">
        <text>a (2E,4Z)-dienoyl-CoA + NADPH + H(+) = a 4,5-saturated-(3E)-enoyl-CoA + NADP(+)</text>
        <dbReference type="Rhea" id="RHEA:61892"/>
        <dbReference type="ChEBI" id="CHEBI:15378"/>
        <dbReference type="ChEBI" id="CHEBI:57783"/>
        <dbReference type="ChEBI" id="CHEBI:58349"/>
        <dbReference type="ChEBI" id="CHEBI:85099"/>
        <dbReference type="ChEBI" id="CHEBI:85493"/>
        <dbReference type="EC" id="1.3.1.124"/>
    </reaction>
</comment>
<dbReference type="PANTHER" id="PTHR43296">
    <property type="entry name" value="PEROXISOMAL 2,4-DIENOYL-COA REDUCTASE"/>
    <property type="match status" value="1"/>
</dbReference>
<evidence type="ECO:0000256" key="1">
    <source>
        <dbReference type="ARBA" id="ARBA00022857"/>
    </source>
</evidence>
<evidence type="ECO:0000313" key="12">
    <source>
        <dbReference type="Proteomes" id="UP001159428"/>
    </source>
</evidence>
<keyword evidence="2" id="KW-0560">Oxidoreductase</keyword>
<keyword evidence="12" id="KW-1185">Reference proteome</keyword>
<evidence type="ECO:0000256" key="5">
    <source>
        <dbReference type="ARBA" id="ARBA00026117"/>
    </source>
</evidence>
<evidence type="ECO:0000313" key="11">
    <source>
        <dbReference type="EMBL" id="CAH3039527.1"/>
    </source>
</evidence>
<proteinExistence type="inferred from homology"/>
<evidence type="ECO:0000256" key="2">
    <source>
        <dbReference type="ARBA" id="ARBA00023002"/>
    </source>
</evidence>
<evidence type="ECO:0000256" key="4">
    <source>
        <dbReference type="ARBA" id="ARBA00025939"/>
    </source>
</evidence>
<dbReference type="Gene3D" id="3.40.50.720">
    <property type="entry name" value="NAD(P)-binding Rossmann-like Domain"/>
    <property type="match status" value="1"/>
</dbReference>
<dbReference type="PRINTS" id="PR00081">
    <property type="entry name" value="GDHRDH"/>
</dbReference>
<dbReference type="InterPro" id="IPR036291">
    <property type="entry name" value="NAD(P)-bd_dom_sf"/>
</dbReference>
<keyword evidence="1" id="KW-0521">NADP</keyword>
<name>A0AAU9VVV7_9CNID</name>
<dbReference type="AlphaFoldDB" id="A0AAU9VVV7"/>
<sequence length="92" mass="10120">MYCFSNGAFLFNIFILQLPGDEDLQFLQIGLLALFIRMLLGNCVDQCHTGSTKPAIEGMSRHLAVEWGPDGIRVNCVAPGAVKDTEGFCRQV</sequence>
<dbReference type="InterPro" id="IPR002347">
    <property type="entry name" value="SDR_fam"/>
</dbReference>
<evidence type="ECO:0000256" key="10">
    <source>
        <dbReference type="ARBA" id="ARBA00048631"/>
    </source>
</evidence>
<dbReference type="GO" id="GO:0008670">
    <property type="term" value="F:2,4-dienoyl-CoA reductase (NADPH) activity"/>
    <property type="evidence" value="ECO:0007669"/>
    <property type="project" value="InterPro"/>
</dbReference>
<protein>
    <recommendedName>
        <fullName evidence="6">Peroxisomal 2,4-dienoyl-CoA reductase [(3E)-enoyl-CoA-producing]</fullName>
        <ecNumber evidence="5">1.3.1.124</ecNumber>
    </recommendedName>
    <alternativeName>
        <fullName evidence="7">2,4-dienoyl-CoA reductase 2</fullName>
    </alternativeName>
</protein>
<organism evidence="11 12">
    <name type="scientific">Pocillopora meandrina</name>
    <dbReference type="NCBI Taxonomy" id="46732"/>
    <lineage>
        <taxon>Eukaryota</taxon>
        <taxon>Metazoa</taxon>
        <taxon>Cnidaria</taxon>
        <taxon>Anthozoa</taxon>
        <taxon>Hexacorallia</taxon>
        <taxon>Scleractinia</taxon>
        <taxon>Astrocoeniina</taxon>
        <taxon>Pocilloporidae</taxon>
        <taxon>Pocillopora</taxon>
    </lineage>
</organism>